<dbReference type="SUPFAM" id="SSF57184">
    <property type="entry name" value="Growth factor receptor domain"/>
    <property type="match status" value="1"/>
</dbReference>
<keyword evidence="8" id="KW-1185">Reference proteome</keyword>
<feature type="domain" description="EGF-like" evidence="6">
    <location>
        <begin position="11"/>
        <end position="53"/>
    </location>
</feature>
<evidence type="ECO:0000256" key="4">
    <source>
        <dbReference type="ARBA" id="ARBA00023157"/>
    </source>
</evidence>
<evidence type="ECO:0000256" key="3">
    <source>
        <dbReference type="ARBA" id="ARBA00022737"/>
    </source>
</evidence>
<comment type="caution">
    <text evidence="5">Lacks conserved residue(s) required for the propagation of feature annotation.</text>
</comment>
<protein>
    <submittedName>
        <fullName evidence="7">Calcium binding EGF domain protein</fullName>
    </submittedName>
</protein>
<dbReference type="InterPro" id="IPR018097">
    <property type="entry name" value="EGF_Ca-bd_CS"/>
</dbReference>
<dbReference type="GO" id="GO:0071944">
    <property type="term" value="C:cell periphery"/>
    <property type="evidence" value="ECO:0007669"/>
    <property type="project" value="UniProtKB-ARBA"/>
</dbReference>
<dbReference type="CDD" id="cd00054">
    <property type="entry name" value="EGF_CA"/>
    <property type="match status" value="3"/>
</dbReference>
<organism evidence="7 8">
    <name type="scientific">Ancylostoma duodenale</name>
    <dbReference type="NCBI Taxonomy" id="51022"/>
    <lineage>
        <taxon>Eukaryota</taxon>
        <taxon>Metazoa</taxon>
        <taxon>Ecdysozoa</taxon>
        <taxon>Nematoda</taxon>
        <taxon>Chromadorea</taxon>
        <taxon>Rhabditida</taxon>
        <taxon>Rhabditina</taxon>
        <taxon>Rhabditomorpha</taxon>
        <taxon>Strongyloidea</taxon>
        <taxon>Ancylostomatidae</taxon>
        <taxon>Ancylostomatinae</taxon>
        <taxon>Ancylostoma</taxon>
    </lineage>
</organism>
<dbReference type="FunFam" id="2.10.25.10:FF:000002">
    <property type="entry name" value="Latent-transforming growth factor beta-binding protein 3"/>
    <property type="match status" value="1"/>
</dbReference>
<dbReference type="PROSITE" id="PS50026">
    <property type="entry name" value="EGF_3"/>
    <property type="match status" value="3"/>
</dbReference>
<evidence type="ECO:0000256" key="5">
    <source>
        <dbReference type="PROSITE-ProRule" id="PRU00076"/>
    </source>
</evidence>
<keyword evidence="3" id="KW-0677">Repeat</keyword>
<feature type="disulfide bond" evidence="5">
    <location>
        <begin position="21"/>
        <end position="38"/>
    </location>
</feature>
<name>A0A0C2D3K3_9BILA</name>
<dbReference type="InterPro" id="IPR049883">
    <property type="entry name" value="NOTCH1_EGF-like"/>
</dbReference>
<dbReference type="OrthoDB" id="10045365at2759"/>
<dbReference type="FunFam" id="2.10.25.10:FF:000038">
    <property type="entry name" value="Fibrillin 2"/>
    <property type="match status" value="1"/>
</dbReference>
<dbReference type="GO" id="GO:0005509">
    <property type="term" value="F:calcium ion binding"/>
    <property type="evidence" value="ECO:0007669"/>
    <property type="project" value="InterPro"/>
</dbReference>
<dbReference type="InterPro" id="IPR001881">
    <property type="entry name" value="EGF-like_Ca-bd_dom"/>
</dbReference>
<dbReference type="GO" id="GO:0007160">
    <property type="term" value="P:cell-matrix adhesion"/>
    <property type="evidence" value="ECO:0007669"/>
    <property type="project" value="InterPro"/>
</dbReference>
<dbReference type="Pfam" id="PF07645">
    <property type="entry name" value="EGF_CA"/>
    <property type="match status" value="2"/>
</dbReference>
<keyword evidence="1 5" id="KW-0245">EGF-like domain</keyword>
<dbReference type="Proteomes" id="UP000054047">
    <property type="component" value="Unassembled WGS sequence"/>
</dbReference>
<feature type="domain" description="EGF-like" evidence="6">
    <location>
        <begin position="97"/>
        <end position="135"/>
    </location>
</feature>
<keyword evidence="2" id="KW-0732">Signal</keyword>
<sequence>MGVASLPTVADVNECRESDACGNLHGVECLNRPGSYECICKDGYEGNPKRGCSDIDECAEGSQHCGPHAKCINTVGGYECECLPGFERIAEGAGCTDIDECFLSMCHPAARCSNLVGSFSCNCPDGFVGDGMQCHAPFYTIQQLLDELFRPYTLGLPGIFQLSSNGVLSFDRPLPGLIERAESLREAAIFALHVQYDYVREGLVAYTYINGNYSNPLPISYSITVPFSESDSSAHSLLSRSSIGVQNNFRLSNFRTKTLHLFTFDRMRQAGSENLNSFQIVLAQSDEATMLTLIYEKTQSKGPMTGEVKDHVCRGLHKAAAN</sequence>
<dbReference type="InterPro" id="IPR024731">
    <property type="entry name" value="NELL2-like_EGF"/>
</dbReference>
<evidence type="ECO:0000256" key="2">
    <source>
        <dbReference type="ARBA" id="ARBA00022729"/>
    </source>
</evidence>
<gene>
    <name evidence="7" type="ORF">ANCDUO_05660</name>
</gene>
<proteinExistence type="predicted"/>
<dbReference type="InterPro" id="IPR003886">
    <property type="entry name" value="NIDO_dom"/>
</dbReference>
<dbReference type="EMBL" id="KN728288">
    <property type="protein sequence ID" value="KIH64033.1"/>
    <property type="molecule type" value="Genomic_DNA"/>
</dbReference>
<evidence type="ECO:0000313" key="7">
    <source>
        <dbReference type="EMBL" id="KIH64033.1"/>
    </source>
</evidence>
<dbReference type="SMART" id="SM00539">
    <property type="entry name" value="NIDO"/>
    <property type="match status" value="1"/>
</dbReference>
<dbReference type="Pfam" id="PF12947">
    <property type="entry name" value="EGF_3"/>
    <property type="match status" value="1"/>
</dbReference>
<dbReference type="PANTHER" id="PTHR24050">
    <property type="entry name" value="PA14 DOMAIN-CONTAINING PROTEIN"/>
    <property type="match status" value="1"/>
</dbReference>
<reference evidence="7 8" key="1">
    <citation type="submission" date="2013-12" db="EMBL/GenBank/DDBJ databases">
        <title>Draft genome of the parsitic nematode Ancylostoma duodenale.</title>
        <authorList>
            <person name="Mitreva M."/>
        </authorList>
    </citation>
    <scope>NUCLEOTIDE SEQUENCE [LARGE SCALE GENOMIC DNA]</scope>
    <source>
        <strain evidence="7 8">Zhejiang</strain>
    </source>
</reference>
<dbReference type="SMART" id="SM00179">
    <property type="entry name" value="EGF_CA"/>
    <property type="match status" value="3"/>
</dbReference>
<dbReference type="InterPro" id="IPR052235">
    <property type="entry name" value="Nephronectin_domain"/>
</dbReference>
<dbReference type="PROSITE" id="PS00010">
    <property type="entry name" value="ASX_HYDROXYL"/>
    <property type="match status" value="3"/>
</dbReference>
<evidence type="ECO:0000259" key="6">
    <source>
        <dbReference type="PROSITE" id="PS50026"/>
    </source>
</evidence>
<dbReference type="InterPro" id="IPR000152">
    <property type="entry name" value="EGF-type_Asp/Asn_hydroxyl_site"/>
</dbReference>
<evidence type="ECO:0000313" key="8">
    <source>
        <dbReference type="Proteomes" id="UP000054047"/>
    </source>
</evidence>
<keyword evidence="4 5" id="KW-1015">Disulfide bond</keyword>
<dbReference type="InterPro" id="IPR009030">
    <property type="entry name" value="Growth_fac_rcpt_cys_sf"/>
</dbReference>
<dbReference type="Pfam" id="PF06119">
    <property type="entry name" value="NIDO"/>
    <property type="match status" value="1"/>
</dbReference>
<feature type="domain" description="EGF-like" evidence="6">
    <location>
        <begin position="54"/>
        <end position="96"/>
    </location>
</feature>
<dbReference type="PROSITE" id="PS01187">
    <property type="entry name" value="EGF_CA"/>
    <property type="match status" value="2"/>
</dbReference>
<dbReference type="Gene3D" id="2.10.25.10">
    <property type="entry name" value="Laminin"/>
    <property type="match status" value="3"/>
</dbReference>
<dbReference type="InterPro" id="IPR000742">
    <property type="entry name" value="EGF"/>
</dbReference>
<dbReference type="SMART" id="SM00181">
    <property type="entry name" value="EGF"/>
    <property type="match status" value="3"/>
</dbReference>
<dbReference type="AlphaFoldDB" id="A0A0C2D3K3"/>
<dbReference type="PANTHER" id="PTHR24050:SF28">
    <property type="entry name" value="UROMODULIN-LIKE"/>
    <property type="match status" value="1"/>
</dbReference>
<dbReference type="PROSITE" id="PS01186">
    <property type="entry name" value="EGF_2"/>
    <property type="match status" value="3"/>
</dbReference>
<accession>A0A0C2D3K3</accession>
<evidence type="ECO:0000256" key="1">
    <source>
        <dbReference type="ARBA" id="ARBA00022536"/>
    </source>
</evidence>